<organism evidence="2 3">
    <name type="scientific">Aestuariispira insulae</name>
    <dbReference type="NCBI Taxonomy" id="1461337"/>
    <lineage>
        <taxon>Bacteria</taxon>
        <taxon>Pseudomonadati</taxon>
        <taxon>Pseudomonadota</taxon>
        <taxon>Alphaproteobacteria</taxon>
        <taxon>Rhodospirillales</taxon>
        <taxon>Kiloniellaceae</taxon>
        <taxon>Aestuariispira</taxon>
    </lineage>
</organism>
<gene>
    <name evidence="2" type="ORF">DFP90_10667</name>
</gene>
<evidence type="ECO:0000259" key="1">
    <source>
        <dbReference type="Pfam" id="PF08410"/>
    </source>
</evidence>
<evidence type="ECO:0000313" key="3">
    <source>
        <dbReference type="Proteomes" id="UP000256845"/>
    </source>
</evidence>
<keyword evidence="3" id="KW-1185">Reference proteome</keyword>
<dbReference type="Pfam" id="PF08410">
    <property type="entry name" value="DUF1737"/>
    <property type="match status" value="1"/>
</dbReference>
<feature type="domain" description="DUF1737" evidence="1">
    <location>
        <begin position="12"/>
        <end position="59"/>
    </location>
</feature>
<comment type="caution">
    <text evidence="2">The sequence shown here is derived from an EMBL/GenBank/DDBJ whole genome shotgun (WGS) entry which is preliminary data.</text>
</comment>
<protein>
    <recommendedName>
        <fullName evidence="1">DUF1737 domain-containing protein</fullName>
    </recommendedName>
</protein>
<name>A0A3D9HHZ2_9PROT</name>
<reference evidence="2 3" key="1">
    <citation type="submission" date="2018-07" db="EMBL/GenBank/DDBJ databases">
        <title>Genomic Encyclopedia of Type Strains, Phase III (KMG-III): the genomes of soil and plant-associated and newly described type strains.</title>
        <authorList>
            <person name="Whitman W."/>
        </authorList>
    </citation>
    <scope>NUCLEOTIDE SEQUENCE [LARGE SCALE GENOMIC DNA]</scope>
    <source>
        <strain evidence="2 3">CECT 8488</strain>
    </source>
</reference>
<proteinExistence type="predicted"/>
<dbReference type="InterPro" id="IPR013619">
    <property type="entry name" value="DUF1737"/>
</dbReference>
<dbReference type="OrthoDB" id="9809803at2"/>
<dbReference type="Proteomes" id="UP000256845">
    <property type="component" value="Unassembled WGS sequence"/>
</dbReference>
<accession>A0A3D9HHZ2</accession>
<evidence type="ECO:0000313" key="2">
    <source>
        <dbReference type="EMBL" id="RED49090.1"/>
    </source>
</evidence>
<dbReference type="AlphaFoldDB" id="A0A3D9HHZ2"/>
<dbReference type="EMBL" id="QRDW01000006">
    <property type="protein sequence ID" value="RED49090.1"/>
    <property type="molecule type" value="Genomic_DNA"/>
</dbReference>
<sequence>MKIMSDENLPDYRLLTGPDDAAFCHRVSAALKQGFVLYGSPSCTFNSDTGRMMVAQAVIRPHVKAD</sequence>